<keyword evidence="9" id="KW-1185">Reference proteome</keyword>
<keyword evidence="3 6" id="KW-0812">Transmembrane</keyword>
<feature type="transmembrane region" description="Helical" evidence="6">
    <location>
        <begin position="12"/>
        <end position="33"/>
    </location>
</feature>
<feature type="transmembrane region" description="Helical" evidence="6">
    <location>
        <begin position="329"/>
        <end position="348"/>
    </location>
</feature>
<feature type="transmembrane region" description="Helical" evidence="6">
    <location>
        <begin position="63"/>
        <end position="80"/>
    </location>
</feature>
<dbReference type="InterPro" id="IPR004477">
    <property type="entry name" value="ComEC_N"/>
</dbReference>
<evidence type="ECO:0000256" key="3">
    <source>
        <dbReference type="ARBA" id="ARBA00022692"/>
    </source>
</evidence>
<feature type="transmembrane region" description="Helical" evidence="6">
    <location>
        <begin position="483"/>
        <end position="503"/>
    </location>
</feature>
<dbReference type="Pfam" id="PF03772">
    <property type="entry name" value="Competence"/>
    <property type="match status" value="1"/>
</dbReference>
<name>A0A3S0RA55_9BACT</name>
<evidence type="ECO:0000313" key="9">
    <source>
        <dbReference type="Proteomes" id="UP000278983"/>
    </source>
</evidence>
<feature type="transmembrane region" description="Helical" evidence="6">
    <location>
        <begin position="39"/>
        <end position="56"/>
    </location>
</feature>
<comment type="subcellular location">
    <subcellularLocation>
        <location evidence="1">Cell membrane</location>
        <topology evidence="1">Multi-pass membrane protein</topology>
    </subcellularLocation>
</comment>
<feature type="transmembrane region" description="Helical" evidence="6">
    <location>
        <begin position="415"/>
        <end position="440"/>
    </location>
</feature>
<dbReference type="NCBIfam" id="TIGR00360">
    <property type="entry name" value="ComEC_N-term"/>
    <property type="match status" value="1"/>
</dbReference>
<proteinExistence type="predicted"/>
<dbReference type="AlphaFoldDB" id="A0A3S0RA55"/>
<keyword evidence="4 6" id="KW-1133">Transmembrane helix</keyword>
<dbReference type="PANTHER" id="PTHR30619:SF1">
    <property type="entry name" value="RECOMBINATION PROTEIN 2"/>
    <property type="match status" value="1"/>
</dbReference>
<evidence type="ECO:0000256" key="6">
    <source>
        <dbReference type="SAM" id="Phobius"/>
    </source>
</evidence>
<reference evidence="8 9" key="1">
    <citation type="submission" date="2018-12" db="EMBL/GenBank/DDBJ databases">
        <title>Genome sequencing of Prevotella sp. KCOM 3155 (= JS262).</title>
        <authorList>
            <person name="Kook J.-K."/>
            <person name="Park S.-N."/>
            <person name="Lim Y.K."/>
        </authorList>
    </citation>
    <scope>NUCLEOTIDE SEQUENCE [LARGE SCALE GENOMIC DNA]</scope>
    <source>
        <strain evidence="8 9">KCOM 3155</strain>
    </source>
</reference>
<evidence type="ECO:0000256" key="2">
    <source>
        <dbReference type="ARBA" id="ARBA00022475"/>
    </source>
</evidence>
<evidence type="ECO:0000256" key="1">
    <source>
        <dbReference type="ARBA" id="ARBA00004651"/>
    </source>
</evidence>
<organism evidence="8 9">
    <name type="scientific">Prevotella koreensis</name>
    <dbReference type="NCBI Taxonomy" id="2490854"/>
    <lineage>
        <taxon>Bacteria</taxon>
        <taxon>Pseudomonadati</taxon>
        <taxon>Bacteroidota</taxon>
        <taxon>Bacteroidia</taxon>
        <taxon>Bacteroidales</taxon>
        <taxon>Prevotellaceae</taxon>
        <taxon>Prevotella</taxon>
    </lineage>
</organism>
<feature type="domain" description="ComEC/Rec2-related protein" evidence="7">
    <location>
        <begin position="233"/>
        <end position="500"/>
    </location>
</feature>
<dbReference type="EMBL" id="RYYU01000001">
    <property type="protein sequence ID" value="RUL58981.1"/>
    <property type="molecule type" value="Genomic_DNA"/>
</dbReference>
<feature type="transmembrane region" description="Helical" evidence="6">
    <location>
        <begin position="282"/>
        <end position="299"/>
    </location>
</feature>
<sequence>MRRSPSFLEKAKLYPLAKVAVLLITGIVLGSHFAFSQTVVISLLAAFLLIALFSYRNLIVRDIFFYISIVILGIVLYYNSNNDFSVPTSKSSKFHAVLLSSPKQHGKIISCDIVVTSGKMTGKRLRASIMRDTIENRYRHLEIGSGIVANAVIEKPMNFKEGNFNYERFLKSHGISGTAFITIDKWITKKIPLSSLSTFDLLQLKSLKYREKFIQKYRISGLEDNGLAIVSAMTLGDKSMLDTSIRDRFSVTGASHVLAMSGLHLSILYLFLTFAWGRRKRWVAVSLVNIILIWTFVFISGMPISLVRSAIMLSVYCMLDVIHRNSQPLNTLALAALIVTISNPMSVFDVGFQMSFIAVFLILLLCPTLVSAGWRFPVFRFAFVRVCWNFIVVSCVAQLAVAPLVAYYFGRVSCYFLLSNAVVIPCTYVILIAGMLLLIIPFSAIQYLMAQTLTFTISVIDKSLSWIESLPGVSIENVKLNEISVLLIYILIAIICFFINTRIRKTTLFERL</sequence>
<feature type="transmembrane region" description="Helical" evidence="6">
    <location>
        <begin position="354"/>
        <end position="374"/>
    </location>
</feature>
<evidence type="ECO:0000256" key="5">
    <source>
        <dbReference type="ARBA" id="ARBA00023136"/>
    </source>
</evidence>
<keyword evidence="5 6" id="KW-0472">Membrane</keyword>
<dbReference type="GO" id="GO:0005886">
    <property type="term" value="C:plasma membrane"/>
    <property type="evidence" value="ECO:0007669"/>
    <property type="project" value="UniProtKB-SubCell"/>
</dbReference>
<accession>A0A3S0RA55</accession>
<dbReference type="InterPro" id="IPR052159">
    <property type="entry name" value="Competence_DNA_uptake"/>
</dbReference>
<dbReference type="PANTHER" id="PTHR30619">
    <property type="entry name" value="DNA INTERNALIZATION/COMPETENCE PROTEIN COMEC/REC2"/>
    <property type="match status" value="1"/>
</dbReference>
<feature type="transmembrane region" description="Helical" evidence="6">
    <location>
        <begin position="386"/>
        <end position="409"/>
    </location>
</feature>
<evidence type="ECO:0000259" key="7">
    <source>
        <dbReference type="Pfam" id="PF03772"/>
    </source>
</evidence>
<feature type="transmembrane region" description="Helical" evidence="6">
    <location>
        <begin position="253"/>
        <end position="275"/>
    </location>
</feature>
<gene>
    <name evidence="8" type="ORF">EHV08_03825</name>
</gene>
<keyword evidence="2" id="KW-1003">Cell membrane</keyword>
<comment type="caution">
    <text evidence="8">The sequence shown here is derived from an EMBL/GenBank/DDBJ whole genome shotgun (WGS) entry which is preliminary data.</text>
</comment>
<evidence type="ECO:0000313" key="8">
    <source>
        <dbReference type="EMBL" id="RUL58981.1"/>
    </source>
</evidence>
<evidence type="ECO:0000256" key="4">
    <source>
        <dbReference type="ARBA" id="ARBA00022989"/>
    </source>
</evidence>
<dbReference type="Proteomes" id="UP000278983">
    <property type="component" value="Unassembled WGS sequence"/>
</dbReference>
<protein>
    <submittedName>
        <fullName evidence="8">ComEC/Rec2 family competence protein</fullName>
    </submittedName>
</protein>